<dbReference type="PANTHER" id="PTHR47739:SF1">
    <property type="entry name" value="TRNA1(VAL) (ADENINE(37)-N6)-METHYLTRANSFERASE"/>
    <property type="match status" value="1"/>
</dbReference>
<dbReference type="Proteomes" id="UP000198847">
    <property type="component" value="Unassembled WGS sequence"/>
</dbReference>
<dbReference type="CDD" id="cd02440">
    <property type="entry name" value="AdoMet_MTases"/>
    <property type="match status" value="1"/>
</dbReference>
<protein>
    <submittedName>
        <fullName evidence="2">tRNA1(Val) A37 N6-methylase TrmN6</fullName>
    </submittedName>
</protein>
<keyword evidence="3" id="KW-1185">Reference proteome</keyword>
<dbReference type="RefSeq" id="WP_091743839.1">
    <property type="nucleotide sequence ID" value="NZ_FODY01000002.1"/>
</dbReference>
<dbReference type="AlphaFoldDB" id="A0A1H8PYX2"/>
<evidence type="ECO:0000259" key="1">
    <source>
        <dbReference type="Pfam" id="PF05175"/>
    </source>
</evidence>
<dbReference type="InterPro" id="IPR050210">
    <property type="entry name" value="tRNA_Adenine-N(6)_MTase"/>
</dbReference>
<keyword evidence="2" id="KW-0808">Transferase</keyword>
<dbReference type="EMBL" id="FODY01000002">
    <property type="protein sequence ID" value="SEO46951.1"/>
    <property type="molecule type" value="Genomic_DNA"/>
</dbReference>
<organism evidence="2 3">
    <name type="scientific">Propionispora vibrioides</name>
    <dbReference type="NCBI Taxonomy" id="112903"/>
    <lineage>
        <taxon>Bacteria</taxon>
        <taxon>Bacillati</taxon>
        <taxon>Bacillota</taxon>
        <taxon>Negativicutes</taxon>
        <taxon>Selenomonadales</taxon>
        <taxon>Sporomusaceae</taxon>
        <taxon>Propionispora</taxon>
    </lineage>
</organism>
<proteinExistence type="predicted"/>
<accession>A0A1H8PYX2</accession>
<evidence type="ECO:0000313" key="2">
    <source>
        <dbReference type="EMBL" id="SEO46951.1"/>
    </source>
</evidence>
<reference evidence="2 3" key="1">
    <citation type="submission" date="2016-10" db="EMBL/GenBank/DDBJ databases">
        <authorList>
            <person name="de Groot N.N."/>
        </authorList>
    </citation>
    <scope>NUCLEOTIDE SEQUENCE [LARGE SCALE GENOMIC DNA]</scope>
    <source>
        <strain evidence="2 3">DSM 13305</strain>
    </source>
</reference>
<dbReference type="OrthoDB" id="9777257at2"/>
<dbReference type="GO" id="GO:0008168">
    <property type="term" value="F:methyltransferase activity"/>
    <property type="evidence" value="ECO:0007669"/>
    <property type="project" value="UniProtKB-KW"/>
</dbReference>
<dbReference type="GO" id="GO:0032259">
    <property type="term" value="P:methylation"/>
    <property type="evidence" value="ECO:0007669"/>
    <property type="project" value="UniProtKB-KW"/>
</dbReference>
<evidence type="ECO:0000313" key="3">
    <source>
        <dbReference type="Proteomes" id="UP000198847"/>
    </source>
</evidence>
<dbReference type="InterPro" id="IPR007848">
    <property type="entry name" value="Small_mtfrase_dom"/>
</dbReference>
<feature type="domain" description="Methyltransferase small" evidence="1">
    <location>
        <begin position="36"/>
        <end position="129"/>
    </location>
</feature>
<name>A0A1H8PYX2_9FIRM</name>
<keyword evidence="2" id="KW-0489">Methyltransferase</keyword>
<dbReference type="SUPFAM" id="SSF53335">
    <property type="entry name" value="S-adenosyl-L-methionine-dependent methyltransferases"/>
    <property type="match status" value="1"/>
</dbReference>
<dbReference type="PANTHER" id="PTHR47739">
    <property type="entry name" value="TRNA1(VAL) (ADENINE(37)-N6)-METHYLTRANSFERASE"/>
    <property type="match status" value="1"/>
</dbReference>
<dbReference type="Gene3D" id="3.40.50.150">
    <property type="entry name" value="Vaccinia Virus protein VP39"/>
    <property type="match status" value="1"/>
</dbReference>
<gene>
    <name evidence="2" type="ORF">SAMN04490178_102124</name>
</gene>
<dbReference type="Pfam" id="PF05175">
    <property type="entry name" value="MTS"/>
    <property type="match status" value="1"/>
</dbReference>
<sequence>MEHKDWLQPKERLDDLGINGLKIIQHPDEFCFSLDAVLLSHFVMLRPGDRVVDLGTGTGVMPLLLTTRDVGSVTGIELDCQMSERAARSVALNHLQDKVTILQGDLRQLKGVLVAGAYEVVIANPPYRPVGGGYISPQAGIARACHELTATLQDVVAAARYLVKYRGRFAMVHLPERMAEILSVMGAAGLEPKRLQLVHPHLNKGPNMLLVEGIRGARPGLEVLPPLIVYESDGSYTEDLLQYYPKEIRQMAVKEGRQMLR</sequence>
<dbReference type="STRING" id="112903.SAMN04490178_102124"/>
<dbReference type="InterPro" id="IPR029063">
    <property type="entry name" value="SAM-dependent_MTases_sf"/>
</dbReference>